<proteinExistence type="predicted"/>
<evidence type="ECO:0000313" key="2">
    <source>
        <dbReference type="Proteomes" id="UP001239111"/>
    </source>
</evidence>
<reference evidence="1" key="1">
    <citation type="submission" date="2023-04" db="EMBL/GenBank/DDBJ databases">
        <title>A chromosome-level genome assembly of the parasitoid wasp Eretmocerus hayati.</title>
        <authorList>
            <person name="Zhong Y."/>
            <person name="Liu S."/>
            <person name="Liu Y."/>
        </authorList>
    </citation>
    <scope>NUCLEOTIDE SEQUENCE</scope>
    <source>
        <strain evidence="1">ZJU_SS_LIU_2023</strain>
    </source>
</reference>
<comment type="caution">
    <text evidence="1">The sequence shown here is derived from an EMBL/GenBank/DDBJ whole genome shotgun (WGS) entry which is preliminary data.</text>
</comment>
<sequence>MPVAADEGVYQIASPIQFFAEQKFEKLVLIMGNSHLIKVAMACIGEYLKHSGIENIFIEIGVFGRLVTEQILEGSSYAKSLAGFDLIYESMRRLQLQEFFTRGKAKEI</sequence>
<organism evidence="1 2">
    <name type="scientific">Eretmocerus hayati</name>
    <dbReference type="NCBI Taxonomy" id="131215"/>
    <lineage>
        <taxon>Eukaryota</taxon>
        <taxon>Metazoa</taxon>
        <taxon>Ecdysozoa</taxon>
        <taxon>Arthropoda</taxon>
        <taxon>Hexapoda</taxon>
        <taxon>Insecta</taxon>
        <taxon>Pterygota</taxon>
        <taxon>Neoptera</taxon>
        <taxon>Endopterygota</taxon>
        <taxon>Hymenoptera</taxon>
        <taxon>Apocrita</taxon>
        <taxon>Proctotrupomorpha</taxon>
        <taxon>Chalcidoidea</taxon>
        <taxon>Aphelinidae</taxon>
        <taxon>Aphelininae</taxon>
        <taxon>Eretmocerus</taxon>
    </lineage>
</organism>
<keyword evidence="2" id="KW-1185">Reference proteome</keyword>
<evidence type="ECO:0000313" key="1">
    <source>
        <dbReference type="EMBL" id="KAJ8667308.1"/>
    </source>
</evidence>
<dbReference type="Proteomes" id="UP001239111">
    <property type="component" value="Chromosome 4"/>
</dbReference>
<gene>
    <name evidence="1" type="ORF">QAD02_008970</name>
</gene>
<dbReference type="EMBL" id="CM056744">
    <property type="protein sequence ID" value="KAJ8667308.1"/>
    <property type="molecule type" value="Genomic_DNA"/>
</dbReference>
<accession>A0ACC2N994</accession>
<protein>
    <submittedName>
        <fullName evidence="1">Uncharacterized protein</fullName>
    </submittedName>
</protein>
<name>A0ACC2N994_9HYME</name>